<protein>
    <submittedName>
        <fullName evidence="3">Unnamed protein product</fullName>
    </submittedName>
</protein>
<keyword evidence="1" id="KW-0175">Coiled coil</keyword>
<evidence type="ECO:0000256" key="2">
    <source>
        <dbReference type="SAM" id="MobiDB-lite"/>
    </source>
</evidence>
<dbReference type="Proteomes" id="UP001165120">
    <property type="component" value="Unassembled WGS sequence"/>
</dbReference>
<gene>
    <name evidence="3" type="ORF">Cboi02_000505400</name>
</gene>
<organism evidence="3 4">
    <name type="scientific">Candida boidinii</name>
    <name type="common">Yeast</name>
    <dbReference type="NCBI Taxonomy" id="5477"/>
    <lineage>
        <taxon>Eukaryota</taxon>
        <taxon>Fungi</taxon>
        <taxon>Dikarya</taxon>
        <taxon>Ascomycota</taxon>
        <taxon>Saccharomycotina</taxon>
        <taxon>Pichiomycetes</taxon>
        <taxon>Pichiales</taxon>
        <taxon>Pichiaceae</taxon>
        <taxon>Ogataea</taxon>
        <taxon>Ogataea/Candida clade</taxon>
    </lineage>
</organism>
<evidence type="ECO:0000313" key="4">
    <source>
        <dbReference type="Proteomes" id="UP001165120"/>
    </source>
</evidence>
<feature type="coiled-coil region" evidence="1">
    <location>
        <begin position="143"/>
        <end position="170"/>
    </location>
</feature>
<accession>A0A9W6T7U6</accession>
<dbReference type="AlphaFoldDB" id="A0A9W6T7U6"/>
<evidence type="ECO:0000256" key="1">
    <source>
        <dbReference type="SAM" id="Coils"/>
    </source>
</evidence>
<reference evidence="3" key="1">
    <citation type="submission" date="2023-04" db="EMBL/GenBank/DDBJ databases">
        <title>Candida boidinii NBRC 10035.</title>
        <authorList>
            <person name="Ichikawa N."/>
            <person name="Sato H."/>
            <person name="Tonouchi N."/>
        </authorList>
    </citation>
    <scope>NUCLEOTIDE SEQUENCE</scope>
    <source>
        <strain evidence="3">NBRC 10035</strain>
    </source>
</reference>
<feature type="region of interest" description="Disordered" evidence="2">
    <location>
        <begin position="90"/>
        <end position="125"/>
    </location>
</feature>
<keyword evidence="4" id="KW-1185">Reference proteome</keyword>
<evidence type="ECO:0000313" key="3">
    <source>
        <dbReference type="EMBL" id="GME76118.1"/>
    </source>
</evidence>
<dbReference type="EMBL" id="BSXN01002269">
    <property type="protein sequence ID" value="GME76118.1"/>
    <property type="molecule type" value="Genomic_DNA"/>
</dbReference>
<proteinExistence type="predicted"/>
<feature type="compositionally biased region" description="Low complexity" evidence="2">
    <location>
        <begin position="98"/>
        <end position="121"/>
    </location>
</feature>
<comment type="caution">
    <text evidence="3">The sequence shown here is derived from an EMBL/GenBank/DDBJ whole genome shotgun (WGS) entry which is preliminary data.</text>
</comment>
<name>A0A9W6T7U6_CANBO</name>
<sequence>MIKNFAKILDKKSIKDAAEKILYLADRNKLGLDEETINKLHKIIFEYHLTSINIICNDHMNLAVKSNESDLKIKELNEKIELLSRENENLKNNSSIDNNPSTANDNNNNNNILTTTTTSKNNGKEFGDKLRLEELTKRWKLAEEKLLFERTESNKKLKELENEILILKKK</sequence>